<proteinExistence type="predicted"/>
<dbReference type="AlphaFoldDB" id="A0A2T0K9V1"/>
<keyword evidence="2" id="KW-1185">Reference proteome</keyword>
<accession>A0A2T0K9V1</accession>
<organism evidence="1 2">
    <name type="scientific">Actinoplanes italicus</name>
    <dbReference type="NCBI Taxonomy" id="113567"/>
    <lineage>
        <taxon>Bacteria</taxon>
        <taxon>Bacillati</taxon>
        <taxon>Actinomycetota</taxon>
        <taxon>Actinomycetes</taxon>
        <taxon>Micromonosporales</taxon>
        <taxon>Micromonosporaceae</taxon>
        <taxon>Actinoplanes</taxon>
    </lineage>
</organism>
<dbReference type="Proteomes" id="UP000239415">
    <property type="component" value="Unassembled WGS sequence"/>
</dbReference>
<comment type="caution">
    <text evidence="1">The sequence shown here is derived from an EMBL/GenBank/DDBJ whole genome shotgun (WGS) entry which is preliminary data.</text>
</comment>
<protein>
    <submittedName>
        <fullName evidence="1">Uncharacterized protein</fullName>
    </submittedName>
</protein>
<reference evidence="1 2" key="1">
    <citation type="submission" date="2018-03" db="EMBL/GenBank/DDBJ databases">
        <title>Genomic Encyclopedia of Archaeal and Bacterial Type Strains, Phase II (KMG-II): from individual species to whole genera.</title>
        <authorList>
            <person name="Goeker M."/>
        </authorList>
    </citation>
    <scope>NUCLEOTIDE SEQUENCE [LARGE SCALE GENOMIC DNA]</scope>
    <source>
        <strain evidence="1 2">DSM 43146</strain>
    </source>
</reference>
<gene>
    <name evidence="1" type="ORF">CLV67_110318</name>
</gene>
<name>A0A2T0K9V1_9ACTN</name>
<sequence length="33" mass="3462">MPWDARKADAAGFTHRGGDYCAAARHKGAGSQT</sequence>
<dbReference type="EMBL" id="PVMZ01000010">
    <property type="protein sequence ID" value="PRX19566.1"/>
    <property type="molecule type" value="Genomic_DNA"/>
</dbReference>
<evidence type="ECO:0000313" key="2">
    <source>
        <dbReference type="Proteomes" id="UP000239415"/>
    </source>
</evidence>
<evidence type="ECO:0000313" key="1">
    <source>
        <dbReference type="EMBL" id="PRX19566.1"/>
    </source>
</evidence>